<protein>
    <submittedName>
        <fullName evidence="1">Uncharacterized protein</fullName>
    </submittedName>
</protein>
<dbReference type="AlphaFoldDB" id="A0AAE0Y8G5"/>
<evidence type="ECO:0000313" key="2">
    <source>
        <dbReference type="Proteomes" id="UP001283361"/>
    </source>
</evidence>
<proteinExistence type="predicted"/>
<sequence length="122" mass="14278">MRELKEYVRFDELWSRHYFLYRTAKGISTTIKLYEKKLTRICLQQTFKLPESNERVYTDDGHLAQVHKFKSTFSENVGPTGLSTIEPGSKIHRRIEPLGNQNNLKATVVFVDRTGLEIINYL</sequence>
<comment type="caution">
    <text evidence="1">The sequence shown here is derived from an EMBL/GenBank/DDBJ whole genome shotgun (WGS) entry which is preliminary data.</text>
</comment>
<keyword evidence="2" id="KW-1185">Reference proteome</keyword>
<evidence type="ECO:0000313" key="1">
    <source>
        <dbReference type="EMBL" id="KAK3735746.1"/>
    </source>
</evidence>
<gene>
    <name evidence="1" type="ORF">RRG08_024541</name>
</gene>
<reference evidence="1" key="1">
    <citation type="journal article" date="2023" name="G3 (Bethesda)">
        <title>A reference genome for the long-term kleptoplast-retaining sea slug Elysia crispata morphotype clarki.</title>
        <authorList>
            <person name="Eastman K.E."/>
            <person name="Pendleton A.L."/>
            <person name="Shaikh M.A."/>
            <person name="Suttiyut T."/>
            <person name="Ogas R."/>
            <person name="Tomko P."/>
            <person name="Gavelis G."/>
            <person name="Widhalm J.R."/>
            <person name="Wisecaver J.H."/>
        </authorList>
    </citation>
    <scope>NUCLEOTIDE SEQUENCE</scope>
    <source>
        <strain evidence="1">ECLA1</strain>
    </source>
</reference>
<accession>A0AAE0Y8G5</accession>
<dbReference type="EMBL" id="JAWDGP010006768">
    <property type="protein sequence ID" value="KAK3735746.1"/>
    <property type="molecule type" value="Genomic_DNA"/>
</dbReference>
<dbReference type="Proteomes" id="UP001283361">
    <property type="component" value="Unassembled WGS sequence"/>
</dbReference>
<organism evidence="1 2">
    <name type="scientific">Elysia crispata</name>
    <name type="common">lettuce slug</name>
    <dbReference type="NCBI Taxonomy" id="231223"/>
    <lineage>
        <taxon>Eukaryota</taxon>
        <taxon>Metazoa</taxon>
        <taxon>Spiralia</taxon>
        <taxon>Lophotrochozoa</taxon>
        <taxon>Mollusca</taxon>
        <taxon>Gastropoda</taxon>
        <taxon>Heterobranchia</taxon>
        <taxon>Euthyneura</taxon>
        <taxon>Panpulmonata</taxon>
        <taxon>Sacoglossa</taxon>
        <taxon>Placobranchoidea</taxon>
        <taxon>Plakobranchidae</taxon>
        <taxon>Elysia</taxon>
    </lineage>
</organism>
<name>A0AAE0Y8G5_9GAST</name>